<sequence length="229" mass="23975">MTPTTTPTATTPTATPAATAPAGRGAVLRQTVGSLLVDAALPYLVYVVLTGQGMSDVAALAWSALPPALNVLVQAVRHRRLNPVGMIVLVTIAAGLATSLLSGDARFAVARDAIQSVAFGLLLAGSLVVGRRPLVFHVCRFFGSAQRPDLPELMERQWAANPVFRRTLRRATGVAALVMALEAALRITLAYTLAPVVALPILSVQSIVVWAAMSALLVVSVRRAARAGR</sequence>
<accession>A0ABU9A8Y3</accession>
<dbReference type="EMBL" id="JBBPIX010000001">
    <property type="protein sequence ID" value="MEK6462841.1"/>
    <property type="molecule type" value="Genomic_DNA"/>
</dbReference>
<dbReference type="RefSeq" id="WP_346108648.1">
    <property type="nucleotide sequence ID" value="NZ_BAAAOD010000099.1"/>
</dbReference>
<dbReference type="NCBIfam" id="NF041646">
    <property type="entry name" value="VC0807_fam"/>
    <property type="match status" value="1"/>
</dbReference>
<feature type="region of interest" description="Disordered" evidence="1">
    <location>
        <begin position="1"/>
        <end position="22"/>
    </location>
</feature>
<keyword evidence="2" id="KW-1133">Transmembrane helix</keyword>
<evidence type="ECO:0000313" key="3">
    <source>
        <dbReference type="EMBL" id="MEK6462841.1"/>
    </source>
</evidence>
<dbReference type="Proteomes" id="UP001367513">
    <property type="component" value="Unassembled WGS sequence"/>
</dbReference>
<keyword evidence="2" id="KW-0472">Membrane</keyword>
<evidence type="ECO:0000256" key="1">
    <source>
        <dbReference type="SAM" id="MobiDB-lite"/>
    </source>
</evidence>
<comment type="caution">
    <text evidence="3">The sequence shown here is derived from an EMBL/GenBank/DDBJ whole genome shotgun (WGS) entry which is preliminary data.</text>
</comment>
<protein>
    <submittedName>
        <fullName evidence="3">VC0807 family protein</fullName>
    </submittedName>
</protein>
<evidence type="ECO:0000313" key="4">
    <source>
        <dbReference type="Proteomes" id="UP001367513"/>
    </source>
</evidence>
<proteinExistence type="predicted"/>
<keyword evidence="2" id="KW-0812">Transmembrane</keyword>
<gene>
    <name evidence="3" type="ORF">WG925_03725</name>
</gene>
<feature type="transmembrane region" description="Helical" evidence="2">
    <location>
        <begin position="81"/>
        <end position="101"/>
    </location>
</feature>
<feature type="transmembrane region" description="Helical" evidence="2">
    <location>
        <begin position="171"/>
        <end position="191"/>
    </location>
</feature>
<feature type="transmembrane region" description="Helical" evidence="2">
    <location>
        <begin position="197"/>
        <end position="219"/>
    </location>
</feature>
<organism evidence="3 4">
    <name type="scientific">Pseudonocardia alni subsp. carboxydivorans</name>
    <dbReference type="NCBI Taxonomy" id="415010"/>
    <lineage>
        <taxon>Bacteria</taxon>
        <taxon>Bacillati</taxon>
        <taxon>Actinomycetota</taxon>
        <taxon>Actinomycetes</taxon>
        <taxon>Pseudonocardiales</taxon>
        <taxon>Pseudonocardiaceae</taxon>
        <taxon>Pseudonocardia</taxon>
    </lineage>
</organism>
<name>A0ABU9A8Y3_PSEA5</name>
<evidence type="ECO:0000256" key="2">
    <source>
        <dbReference type="SAM" id="Phobius"/>
    </source>
</evidence>
<reference evidence="3 4" key="1">
    <citation type="submission" date="2024-03" db="EMBL/GenBank/DDBJ databases">
        <title>Draft genome sequence of Pseudonocardia carboxydivorans JCM 14827.</title>
        <authorList>
            <person name="Duangmal K."/>
        </authorList>
    </citation>
    <scope>NUCLEOTIDE SEQUENCE [LARGE SCALE GENOMIC DNA]</scope>
    <source>
        <strain evidence="3 4">JCM 14827</strain>
    </source>
</reference>
<feature type="transmembrane region" description="Helical" evidence="2">
    <location>
        <begin position="113"/>
        <end position="130"/>
    </location>
</feature>
<keyword evidence="4" id="KW-1185">Reference proteome</keyword>